<evidence type="ECO:0000259" key="1">
    <source>
        <dbReference type="Pfam" id="PF07693"/>
    </source>
</evidence>
<keyword evidence="3" id="KW-1185">Reference proteome</keyword>
<dbReference type="SUPFAM" id="SSF52540">
    <property type="entry name" value="P-loop containing nucleoside triphosphate hydrolases"/>
    <property type="match status" value="1"/>
</dbReference>
<feature type="domain" description="KAP NTPase" evidence="1">
    <location>
        <begin position="172"/>
        <end position="398"/>
    </location>
</feature>
<dbReference type="InterPro" id="IPR011646">
    <property type="entry name" value="KAP_P-loop"/>
</dbReference>
<dbReference type="EMBL" id="CP066776">
    <property type="protein sequence ID" value="QQL43933.1"/>
    <property type="molecule type" value="Genomic_DNA"/>
</dbReference>
<proteinExistence type="predicted"/>
<name>A0A6B3LAJ1_9BACT</name>
<gene>
    <name evidence="2" type="ORF">G3M56_008485</name>
</gene>
<protein>
    <recommendedName>
        <fullName evidence="1">KAP NTPase domain-containing protein</fullName>
    </recommendedName>
</protein>
<dbReference type="Gene3D" id="3.40.50.300">
    <property type="entry name" value="P-loop containing nucleotide triphosphate hydrolases"/>
    <property type="match status" value="1"/>
</dbReference>
<organism evidence="2 3">
    <name type="scientific">Sulfuriroseicoccus oceanibius</name>
    <dbReference type="NCBI Taxonomy" id="2707525"/>
    <lineage>
        <taxon>Bacteria</taxon>
        <taxon>Pseudomonadati</taxon>
        <taxon>Verrucomicrobiota</taxon>
        <taxon>Verrucomicrobiia</taxon>
        <taxon>Verrucomicrobiales</taxon>
        <taxon>Verrucomicrobiaceae</taxon>
        <taxon>Sulfuriroseicoccus</taxon>
    </lineage>
</organism>
<sequence length="883" mass="101817">MTTEKAESPPRFLSRIPVELQTAFSESIRTHHFRHLSLCIALILIGVCCSHLDIQVFNIAWNSITQNAHAIIWSTVIASLSFFGFCTEIRSRALSYLVVYWHWVWNILFVLLLPFIAYRIFESHEHVNSIGALAAILITAWPLSLIGPISEKLQQNEPKVQSDKLERQMYVDKFADFLAQNLSNSSIQFSRIAISATWGTGKTDFILRVVSKLNELNSSQSSRLRYCTHVLCPWQAKTHTEAHEEIIRGIDKALGIRSPSRPHIAKLVHTLLGLVGIKSPASRISDILKSSNVLLNDLKLRQIDHLLKHSRKRVIVFIDDMERVNEEQIKKIFPALNQIKKLEYCCFVFAIDTDRLQNAFTSNEEAKGYINKTFDYHLSLPAPEKREIIKLARSEVRSAQHPFLHRSIQNLELVFPRTPRALKQWLAICQAKEEMFFKGNYEYDEKNFPAFFLKELIEYEFPGFEFFLRSEELDSLTEKNKRNAYDAWVMNYFRGEPSSPSNDSKDSQPSPEDLFFEYSIDGRKRRLGMLYETLIKLIETDPGNARFSFAWACSEYTMIAGLTLKYRSEIQAQLLENPSSPIEKIIEAAHKDSSQADPEATADQFFSYFLSEQVADRIKSVRTTPSQASTISRNLEALASHIDHQDHLPQYLENRHQSFLENFGVLQTLTDKDIKHQVQAAMIRLLEAWSLKFPLPELRGLLIRTTTEGWEFQYGIRAGIAEADTPPWKQKIEHTLRNSFSAQIAELSLEEDFPRAYRQVYANRDFYMFFSNDAPLLASRDAIAEHIGDGSFSNSFLDTCLYALFDPEILHSDFEGNIRLRKNREGYFSFLAMSAAESIPIEIVNRHQKKIKESYKLIKDDDLRQWVRENLLGNKVSKILKLT</sequence>
<dbReference type="Pfam" id="PF07693">
    <property type="entry name" value="KAP_NTPase"/>
    <property type="match status" value="1"/>
</dbReference>
<dbReference type="KEGG" id="soa:G3M56_008485"/>
<dbReference type="InterPro" id="IPR027417">
    <property type="entry name" value="P-loop_NTPase"/>
</dbReference>
<accession>A0A6B3LAJ1</accession>
<evidence type="ECO:0000313" key="3">
    <source>
        <dbReference type="Proteomes" id="UP000475117"/>
    </source>
</evidence>
<evidence type="ECO:0000313" key="2">
    <source>
        <dbReference type="EMBL" id="QQL43933.1"/>
    </source>
</evidence>
<dbReference type="Proteomes" id="UP000475117">
    <property type="component" value="Chromosome"/>
</dbReference>
<dbReference type="RefSeq" id="WP_164363561.1">
    <property type="nucleotide sequence ID" value="NZ_CP066776.1"/>
</dbReference>
<reference evidence="2 3" key="1">
    <citation type="submission" date="2020-12" db="EMBL/GenBank/DDBJ databases">
        <title>Sulforoseuscoccus oceanibium gen. nov., sp. nov., a representative of the phylum Verrucomicrobia with special cytoplasmic membrane, and proposal of Sulforoseuscoccusaceae fam. nov.</title>
        <authorList>
            <person name="Xi F."/>
        </authorList>
    </citation>
    <scope>NUCLEOTIDE SEQUENCE [LARGE SCALE GENOMIC DNA]</scope>
    <source>
        <strain evidence="2 3">T37</strain>
    </source>
</reference>
<dbReference type="AlphaFoldDB" id="A0A6B3LAJ1"/>